<feature type="transmembrane region" description="Helical" evidence="7">
    <location>
        <begin position="102"/>
        <end position="123"/>
    </location>
</feature>
<keyword evidence="10" id="KW-1185">Reference proteome</keyword>
<dbReference type="EMBL" id="JAVFCB010000006">
    <property type="protein sequence ID" value="MDQ4214689.1"/>
    <property type="molecule type" value="Genomic_DNA"/>
</dbReference>
<comment type="similarity">
    <text evidence="7">Belongs to the binding-protein-dependent transport system permease family.</text>
</comment>
<dbReference type="CDD" id="cd06261">
    <property type="entry name" value="TM_PBP2"/>
    <property type="match status" value="1"/>
</dbReference>
<evidence type="ECO:0000256" key="4">
    <source>
        <dbReference type="ARBA" id="ARBA00022692"/>
    </source>
</evidence>
<dbReference type="InterPro" id="IPR035906">
    <property type="entry name" value="MetI-like_sf"/>
</dbReference>
<evidence type="ECO:0000259" key="8">
    <source>
        <dbReference type="PROSITE" id="PS50928"/>
    </source>
</evidence>
<feature type="transmembrane region" description="Helical" evidence="7">
    <location>
        <begin position="179"/>
        <end position="198"/>
    </location>
</feature>
<proteinExistence type="inferred from homology"/>
<dbReference type="Pfam" id="PF19300">
    <property type="entry name" value="BPD_transp_1_N"/>
    <property type="match status" value="1"/>
</dbReference>
<dbReference type="InterPro" id="IPR045621">
    <property type="entry name" value="BPD_transp_1_N"/>
</dbReference>
<dbReference type="Gene3D" id="1.10.3720.10">
    <property type="entry name" value="MetI-like"/>
    <property type="match status" value="1"/>
</dbReference>
<dbReference type="SUPFAM" id="SSF161098">
    <property type="entry name" value="MetI-like"/>
    <property type="match status" value="1"/>
</dbReference>
<comment type="subcellular location">
    <subcellularLocation>
        <location evidence="1 7">Cell membrane</location>
        <topology evidence="1 7">Multi-pass membrane protein</topology>
    </subcellularLocation>
</comment>
<dbReference type="PANTHER" id="PTHR43163:SF6">
    <property type="entry name" value="DIPEPTIDE TRANSPORT SYSTEM PERMEASE PROTEIN DPPB-RELATED"/>
    <property type="match status" value="1"/>
</dbReference>
<dbReference type="PROSITE" id="PS50928">
    <property type="entry name" value="ABC_TM1"/>
    <property type="match status" value="1"/>
</dbReference>
<feature type="transmembrane region" description="Helical" evidence="7">
    <location>
        <begin position="135"/>
        <end position="159"/>
    </location>
</feature>
<evidence type="ECO:0000313" key="10">
    <source>
        <dbReference type="Proteomes" id="UP001230289"/>
    </source>
</evidence>
<keyword evidence="2 7" id="KW-0813">Transport</keyword>
<dbReference type="Proteomes" id="UP001230289">
    <property type="component" value="Unassembled WGS sequence"/>
</dbReference>
<evidence type="ECO:0000256" key="5">
    <source>
        <dbReference type="ARBA" id="ARBA00022989"/>
    </source>
</evidence>
<evidence type="ECO:0000256" key="2">
    <source>
        <dbReference type="ARBA" id="ARBA00022448"/>
    </source>
</evidence>
<sequence>MARYLLMRFGQALITLVLAVVVIFIGVRMLPGDAADVLVSQDTSGRLDVNQVREALGLNAPLPVQFVRYVGGLLHGNWGMSISTGQPVTVAIGQTLPLTLQLTFMALFVATICGILFGIVASLRKGRIEEWATNGVALFFLSVPSFWLGMILILVFAVTLHWLPASGFTPFFTDPVKNLVGMIMPVFVLSTGLSAVTMRQTRAGMLETLGSDFIRSARAHGLPRHQVIWGHAVRNSVIAVVTIVNLQLGFLIAGAVVTEQVFVLPGFGKLMLGAIASRDYAVVQGVVIVIALLYVTINLLTDVVYTLIDPRVRISGRKH</sequence>
<keyword evidence="3" id="KW-1003">Cell membrane</keyword>
<dbReference type="InterPro" id="IPR000515">
    <property type="entry name" value="MetI-like"/>
</dbReference>
<keyword evidence="4 7" id="KW-0812">Transmembrane</keyword>
<reference evidence="9 10" key="1">
    <citation type="submission" date="2023-08" db="EMBL/GenBank/DDBJ databases">
        <title>Microbacterium sp. nov., isolated from a waste landfill.</title>
        <authorList>
            <person name="Wen W."/>
        </authorList>
    </citation>
    <scope>NUCLEOTIDE SEQUENCE [LARGE SCALE GENOMIC DNA]</scope>
    <source>
        <strain evidence="9 10">ASV81</strain>
    </source>
</reference>
<comment type="caution">
    <text evidence="9">The sequence shown here is derived from an EMBL/GenBank/DDBJ whole genome shotgun (WGS) entry which is preliminary data.</text>
</comment>
<evidence type="ECO:0000256" key="3">
    <source>
        <dbReference type="ARBA" id="ARBA00022475"/>
    </source>
</evidence>
<keyword evidence="5 7" id="KW-1133">Transmembrane helix</keyword>
<feature type="transmembrane region" description="Helical" evidence="7">
    <location>
        <begin position="282"/>
        <end position="308"/>
    </location>
</feature>
<evidence type="ECO:0000313" key="9">
    <source>
        <dbReference type="EMBL" id="MDQ4214689.1"/>
    </source>
</evidence>
<name>A0ABU0XHU0_9MICO</name>
<protein>
    <submittedName>
        <fullName evidence="9">ABC transporter permease</fullName>
    </submittedName>
</protein>
<organism evidence="9 10">
    <name type="scientific">Microbacterium capsulatum</name>
    <dbReference type="NCBI Taxonomy" id="3041921"/>
    <lineage>
        <taxon>Bacteria</taxon>
        <taxon>Bacillati</taxon>
        <taxon>Actinomycetota</taxon>
        <taxon>Actinomycetes</taxon>
        <taxon>Micrococcales</taxon>
        <taxon>Microbacteriaceae</taxon>
        <taxon>Microbacterium</taxon>
    </lineage>
</organism>
<dbReference type="RefSeq" id="WP_308489631.1">
    <property type="nucleotide sequence ID" value="NZ_JAVFCB010000006.1"/>
</dbReference>
<feature type="transmembrane region" description="Helical" evidence="7">
    <location>
        <begin position="12"/>
        <end position="30"/>
    </location>
</feature>
<feature type="transmembrane region" description="Helical" evidence="7">
    <location>
        <begin position="237"/>
        <end position="262"/>
    </location>
</feature>
<feature type="domain" description="ABC transmembrane type-1" evidence="8">
    <location>
        <begin position="96"/>
        <end position="305"/>
    </location>
</feature>
<evidence type="ECO:0000256" key="6">
    <source>
        <dbReference type="ARBA" id="ARBA00023136"/>
    </source>
</evidence>
<evidence type="ECO:0000256" key="7">
    <source>
        <dbReference type="RuleBase" id="RU363032"/>
    </source>
</evidence>
<gene>
    <name evidence="9" type="ORF">RBR11_12260</name>
</gene>
<dbReference type="PANTHER" id="PTHR43163">
    <property type="entry name" value="DIPEPTIDE TRANSPORT SYSTEM PERMEASE PROTEIN DPPB-RELATED"/>
    <property type="match status" value="1"/>
</dbReference>
<accession>A0ABU0XHU0</accession>
<dbReference type="Pfam" id="PF00528">
    <property type="entry name" value="BPD_transp_1"/>
    <property type="match status" value="1"/>
</dbReference>
<keyword evidence="6 7" id="KW-0472">Membrane</keyword>
<evidence type="ECO:0000256" key="1">
    <source>
        <dbReference type="ARBA" id="ARBA00004651"/>
    </source>
</evidence>